<evidence type="ECO:0000313" key="1">
    <source>
        <dbReference type="EMBL" id="KRY85218.1"/>
    </source>
</evidence>
<reference evidence="1 2" key="1">
    <citation type="submission" date="2015-01" db="EMBL/GenBank/DDBJ databases">
        <title>Evolution of Trichinella species and genotypes.</title>
        <authorList>
            <person name="Korhonen P.K."/>
            <person name="Edoardo P."/>
            <person name="Giuseppe L.R."/>
            <person name="Gasser R.B."/>
        </authorList>
    </citation>
    <scope>NUCLEOTIDE SEQUENCE [LARGE SCALE GENOMIC DNA]</scope>
    <source>
        <strain evidence="1">ISS470</strain>
    </source>
</reference>
<name>A0A0V1FGY1_TRIPS</name>
<dbReference type="EMBL" id="JYDT01000095">
    <property type="protein sequence ID" value="KRY85218.1"/>
    <property type="molecule type" value="Genomic_DNA"/>
</dbReference>
<accession>A0A0V1FGY1</accession>
<proteinExistence type="predicted"/>
<comment type="caution">
    <text evidence="1">The sequence shown here is derived from an EMBL/GenBank/DDBJ whole genome shotgun (WGS) entry which is preliminary data.</text>
</comment>
<evidence type="ECO:0000313" key="2">
    <source>
        <dbReference type="Proteomes" id="UP000054995"/>
    </source>
</evidence>
<gene>
    <name evidence="1" type="ORF">T4D_5360</name>
</gene>
<dbReference type="AlphaFoldDB" id="A0A0V1FGY1"/>
<protein>
    <submittedName>
        <fullName evidence="1">Uncharacterized protein</fullName>
    </submittedName>
</protein>
<dbReference type="Proteomes" id="UP000054995">
    <property type="component" value="Unassembled WGS sequence"/>
</dbReference>
<organism evidence="1 2">
    <name type="scientific">Trichinella pseudospiralis</name>
    <name type="common">Parasitic roundworm</name>
    <dbReference type="NCBI Taxonomy" id="6337"/>
    <lineage>
        <taxon>Eukaryota</taxon>
        <taxon>Metazoa</taxon>
        <taxon>Ecdysozoa</taxon>
        <taxon>Nematoda</taxon>
        <taxon>Enoplea</taxon>
        <taxon>Dorylaimia</taxon>
        <taxon>Trichinellida</taxon>
        <taxon>Trichinellidae</taxon>
        <taxon>Trichinella</taxon>
    </lineage>
</organism>
<sequence length="44" mass="5223">MSSENLNQQRQNVIISKSHRSEQCRRLQFEDAEINAIEREGTYL</sequence>
<keyword evidence="2" id="KW-1185">Reference proteome</keyword>